<dbReference type="AlphaFoldDB" id="W3WUR1"/>
<dbReference type="PRINTS" id="PR01415">
    <property type="entry name" value="ANKYRIN"/>
</dbReference>
<feature type="repeat" description="ANK" evidence="3">
    <location>
        <begin position="358"/>
        <end position="390"/>
    </location>
</feature>
<evidence type="ECO:0000256" key="2">
    <source>
        <dbReference type="ARBA" id="ARBA00023043"/>
    </source>
</evidence>
<evidence type="ECO:0000313" key="4">
    <source>
        <dbReference type="EMBL" id="ETS76601.1"/>
    </source>
</evidence>
<dbReference type="EMBL" id="KI912117">
    <property type="protein sequence ID" value="ETS76601.1"/>
    <property type="molecule type" value="Genomic_DNA"/>
</dbReference>
<feature type="repeat" description="ANK" evidence="3">
    <location>
        <begin position="493"/>
        <end position="525"/>
    </location>
</feature>
<accession>W3WUR1</accession>
<dbReference type="eggNOG" id="KOG4177">
    <property type="taxonomic scope" value="Eukaryota"/>
</dbReference>
<dbReference type="PROSITE" id="PS50088">
    <property type="entry name" value="ANK_REPEAT"/>
    <property type="match status" value="6"/>
</dbReference>
<keyword evidence="2 3" id="KW-0040">ANK repeat</keyword>
<dbReference type="KEGG" id="pfy:PFICI_11988"/>
<dbReference type="InParanoid" id="W3WUR1"/>
<dbReference type="HOGENOM" id="CLU_438796_0_0_1"/>
<dbReference type="OrthoDB" id="539213at2759"/>
<dbReference type="InterPro" id="IPR036770">
    <property type="entry name" value="Ankyrin_rpt-contain_sf"/>
</dbReference>
<organism evidence="4 5">
    <name type="scientific">Pestalotiopsis fici (strain W106-1 / CGMCC3.15140)</name>
    <dbReference type="NCBI Taxonomy" id="1229662"/>
    <lineage>
        <taxon>Eukaryota</taxon>
        <taxon>Fungi</taxon>
        <taxon>Dikarya</taxon>
        <taxon>Ascomycota</taxon>
        <taxon>Pezizomycotina</taxon>
        <taxon>Sordariomycetes</taxon>
        <taxon>Xylariomycetidae</taxon>
        <taxon>Amphisphaeriales</taxon>
        <taxon>Sporocadaceae</taxon>
        <taxon>Pestalotiopsis</taxon>
    </lineage>
</organism>
<feature type="repeat" description="ANK" evidence="3">
    <location>
        <begin position="392"/>
        <end position="424"/>
    </location>
</feature>
<feature type="repeat" description="ANK" evidence="3">
    <location>
        <begin position="325"/>
        <end position="354"/>
    </location>
</feature>
<gene>
    <name evidence="4" type="ORF">PFICI_11988</name>
</gene>
<evidence type="ECO:0000256" key="1">
    <source>
        <dbReference type="ARBA" id="ARBA00022737"/>
    </source>
</evidence>
<dbReference type="RefSeq" id="XP_007838760.1">
    <property type="nucleotide sequence ID" value="XM_007840569.1"/>
</dbReference>
<dbReference type="PANTHER" id="PTHR24171">
    <property type="entry name" value="ANKYRIN REPEAT DOMAIN-CONTAINING PROTEIN 39-RELATED"/>
    <property type="match status" value="1"/>
</dbReference>
<dbReference type="GeneID" id="19277001"/>
<dbReference type="Gene3D" id="1.25.40.20">
    <property type="entry name" value="Ankyrin repeat-containing domain"/>
    <property type="match status" value="1"/>
</dbReference>
<keyword evidence="1" id="KW-0677">Repeat</keyword>
<dbReference type="Pfam" id="PF13606">
    <property type="entry name" value="Ank_3"/>
    <property type="match status" value="1"/>
</dbReference>
<evidence type="ECO:0000256" key="3">
    <source>
        <dbReference type="PROSITE-ProRule" id="PRU00023"/>
    </source>
</evidence>
<dbReference type="Pfam" id="PF12796">
    <property type="entry name" value="Ank_2"/>
    <property type="match status" value="2"/>
</dbReference>
<name>W3WUR1_PESFW</name>
<protein>
    <submittedName>
        <fullName evidence="4">Uncharacterized protein</fullName>
    </submittedName>
</protein>
<keyword evidence="5" id="KW-1185">Reference proteome</keyword>
<dbReference type="STRING" id="1229662.W3WUR1"/>
<dbReference type="PROSITE" id="PS50297">
    <property type="entry name" value="ANK_REP_REGION"/>
    <property type="match status" value="4"/>
</dbReference>
<dbReference type="InterPro" id="IPR002110">
    <property type="entry name" value="Ankyrin_rpt"/>
</dbReference>
<proteinExistence type="predicted"/>
<sequence length="623" mass="68457">MSSDDMGKSGLITDYTMHFGKLLKRATALILSDRLSIECQNDMEAVVIKARGYVLGYVEAVDDDMRTNNRQCIDVSWRDIFGTETFRGHDIVSWTIQTSSIPLKRGDIVCLIEGATRPTIIRAYRDFSAVLVIAAQPPKYLDEHDVHLTWGSVSKQIAVPQRDFLLVWDWNYSPEMFTIHDCYSAWAHSNEWSEEITNTDTDVHLARANQVLKCGILSLDAGNLAIAEQRCSEALLYYESALQVRDSVGRCQKEFAELLCKVQDRIDAIFYTPLSHDPESQRAVGVRSISLLFFWVLQSEYRFVMKLLSETGMVDPNIGVHGWPSMLSLAIRMGRLDIIDWLLRKGANVNSLSFQHSKEMIPLHEATEMGHLAMVERLLKAKANVNATTRFRKETALQKAAGAGHVAIVDCLLRAKAHVNATNGPGSTALHKASEAGHLAIVERLLQAKADVNVGGRFGEHRPLEAASGAGHLAIVERLIKANAKINGGGYFREKSPIQAASGNGHLAIVERLLQAGADVNIGKEFGLETALVAASHGGHLAVVERLLQAKAHVNGGTGPQRSGRTALQAASEAGHLDIIERLLQAKAWVRETSIDEETALSLASKAGHLHIVERLKLAAVSR</sequence>
<reference evidence="5" key="1">
    <citation type="journal article" date="2015" name="BMC Genomics">
        <title>Genomic and transcriptomic analysis of the endophytic fungus Pestalotiopsis fici reveals its lifestyle and high potential for synthesis of natural products.</title>
        <authorList>
            <person name="Wang X."/>
            <person name="Zhang X."/>
            <person name="Liu L."/>
            <person name="Xiang M."/>
            <person name="Wang W."/>
            <person name="Sun X."/>
            <person name="Che Y."/>
            <person name="Guo L."/>
            <person name="Liu G."/>
            <person name="Guo L."/>
            <person name="Wang C."/>
            <person name="Yin W.B."/>
            <person name="Stadler M."/>
            <person name="Zhang X."/>
            <person name="Liu X."/>
        </authorList>
    </citation>
    <scope>NUCLEOTIDE SEQUENCE [LARGE SCALE GENOMIC DNA]</scope>
    <source>
        <strain evidence="5">W106-1 / CGMCC3.15140</strain>
    </source>
</reference>
<feature type="repeat" description="ANK" evidence="3">
    <location>
        <begin position="425"/>
        <end position="457"/>
    </location>
</feature>
<feature type="repeat" description="ANK" evidence="3">
    <location>
        <begin position="563"/>
        <end position="588"/>
    </location>
</feature>
<evidence type="ECO:0000313" key="5">
    <source>
        <dbReference type="Proteomes" id="UP000030651"/>
    </source>
</evidence>
<dbReference type="Proteomes" id="UP000030651">
    <property type="component" value="Unassembled WGS sequence"/>
</dbReference>
<dbReference type="SMART" id="SM00248">
    <property type="entry name" value="ANK"/>
    <property type="match status" value="9"/>
</dbReference>
<dbReference type="SUPFAM" id="SSF48403">
    <property type="entry name" value="Ankyrin repeat"/>
    <property type="match status" value="1"/>
</dbReference>